<accession>A0A2C9JJ01</accession>
<dbReference type="InterPro" id="IPR052651">
    <property type="entry name" value="WDR81"/>
</dbReference>
<organism evidence="7 8">
    <name type="scientific">Biomphalaria glabrata</name>
    <name type="common">Bloodfluke planorb</name>
    <name type="synonym">Freshwater snail</name>
    <dbReference type="NCBI Taxonomy" id="6526"/>
    <lineage>
        <taxon>Eukaryota</taxon>
        <taxon>Metazoa</taxon>
        <taxon>Spiralia</taxon>
        <taxon>Lophotrochozoa</taxon>
        <taxon>Mollusca</taxon>
        <taxon>Gastropoda</taxon>
        <taxon>Heterobranchia</taxon>
        <taxon>Euthyneura</taxon>
        <taxon>Panpulmonata</taxon>
        <taxon>Hygrophila</taxon>
        <taxon>Lymnaeoidea</taxon>
        <taxon>Planorbidae</taxon>
        <taxon>Biomphalaria</taxon>
    </lineage>
</organism>
<feature type="region of interest" description="Disordered" evidence="5">
    <location>
        <begin position="1225"/>
        <end position="1268"/>
    </location>
</feature>
<evidence type="ECO:0000256" key="1">
    <source>
        <dbReference type="ARBA" id="ARBA00004419"/>
    </source>
</evidence>
<dbReference type="PROSITE" id="PS50197">
    <property type="entry name" value="BEACH"/>
    <property type="match status" value="1"/>
</dbReference>
<sequence length="2054" mass="231556">MYDPHKPPNIIKNINEELLIPNKLCQPISSDRSVCIVNEEWLRNIQRGQIIAVSGADSIETCLAERYLSRSCDKIPTPWVRITVKTILKSDELYESLPGQCLQKQWACGSLYEFMSHITKENMTNLWIQAQSTLTNGAQFYSSKKESLTFTELVRKLLRRLNPLVYINLQPSLDTDISRSTTSSICSADSICTGSSSRPGSFYTVTDAPLCHGIVPVHAVIETEHCFFVIQPYYQFVLRNAISYSPSILDTCHAKPLFIFYQLLHVMQSLHNHGLRMGDIRLSDIVMDKNMWLRVTCPRISNLKAVNTNLSSPDSLSGSLYLTANSPDASHKLHFLSLFNENYTSSYQQSPNGTTNQEKMFQAACDFMKAQQYKNFEITMLDSIVEAWVHRQINNFQYLMILNHLAGRQMGDPNNHPVLPWVLDFSSPDSGYRDLKKSKFRLNKGDNQLDFTYSGMGEFSETMAHVPHHVSDILSDITYYVYKARRTSKSILCAHVRSKWVPHEYPLSMQRLQDWTPDECIPEFFTDPTIFDSIHEDLPDLEIPPWSKNALDFVIRHLAALECDYVSTNLHHWIDLTFGYKLSGTAAVKAKNVHLHLVDQHTYLIPYGAMQLFTQPHPQREPQKTATASMVPQITRVLLNSQLLTYGLPEVQKDSQGSELSEMSEAGRINQATIHLPRNYNPTTELEQCETLQEFKAKALHSTRTHFPAPKPPLPPKYQDDGVTEDMVTLLCLVCEIFLDSRLRMQDTQVPLWKRLKTIKKILSPDYSDIQRPLQKFVMDMFESLEVTPDKKFVLQAIFPDGSPPPTPSLLIQSYSDLIPYPSYFSELYSCLSQIEGKQLEIEQLKMSWMPLGEKTNRIKQLEREKVPILDMFLWRHQSYLGSEGMGLVLPYIQDLLQNEFTTVHAAWSLFNVVTRELGPEESTKQFLPSLTALYSGEISSAKHIKLYHRSFLTHLIIRLGLKTFLTYFSTLLVEAVAGYKDFPITNRFYSEELMEALNQDAIFTTKRDIAKSTPWTEGVQDYIDSVDEDNVEDYEGRDEDNLDSLTDPTAFDGSHVLLETEGVTVKDSLEQADDLERVSIDSVEGEDVISEAVSQLRRTKASGYSSEDQYSIHSLSNILQKRNPLQSIDLDPFEDTDIVFEENDQNDAPSSAAQGIEKKIKSSQKEDTLEPKSSRSVLSDQPSSQTRHAHFSKSLPVQSEGNFVLNENLDKNTCTKEAAVKVDADSAGDNKEKLARDNQHLDTKKEDSPSENVDRVDGRKSTSDMVRSETEDLMHHLTSDNSGCIFNIRDVACDSVKWLCHKLGPVLATKYLSRNLVRMLALCYLGQEQLQFVDEKEVSKTSRLVVGDVNAQRVLECIGFSVVLYGEQVILIQCLPNIMDMIALAQKRLSPRTEAGLIASVILLSFLIPYMSDTSLMSVLEDHILSSCISPIVSLITSPTTCCPNGPLARLVLCHKFIDLLYILGLRLGFEMTRKYLTKTMVTLFNTFSYVYGQSFSPIENQSLESTQEATSSGSDESYLNIKMDILTNQYKIGSPVDPRTLKSLPKKTLSKMHSLSSVGIIDDKDDYMDAARSPSTTTEKCTLELKTVFSAELAQACYIPFCRIFGSIHMEENLNNEDLIRQLCAQHDSQTDSFVQQVEDNKVSEAAQVDEDLMTPTDDSVVTGGLGSNVALVGNRISLTDSSLSTPVRSEIGQFGRGYKHNGILSIHYEDIRSAEMESNKSRHLKGNWLAYWERELGLHERDTMFNFLQIELQTYIGHSSSIRSIHAMDTENCFISASKDKTVKLWSINSCGDGMKKQTSQFCYMRHKKSVFSVCYVESMRLVASCDSTVHIWDPYTGVSVNQLESSSYPPIVALASLPAPSPLVVTATTEATLRFLDLRTSKYIHEFHCSVGNTGLIRCLVVSPDSSWIAVGFSSGLISILDINSGILLHYWKAHDGEILQLKAYSKSRLLSSSFDQTIKLWNVDTGQEVCASKNQSEPVHCLCLYRDQLICATTANKISVYANITDTNPASSSKLRSSAFKGVLTHMAVLPLNKALLLSSDNGIIRLMA</sequence>
<dbReference type="InterPro" id="IPR001680">
    <property type="entry name" value="WD40_rpt"/>
</dbReference>
<proteinExistence type="predicted"/>
<dbReference type="InterPro" id="IPR015943">
    <property type="entry name" value="WD40/YVTN_repeat-like_dom_sf"/>
</dbReference>
<dbReference type="PROSITE" id="PS50082">
    <property type="entry name" value="WD_REPEATS_2"/>
    <property type="match status" value="2"/>
</dbReference>
<dbReference type="PROSITE" id="PS50294">
    <property type="entry name" value="WD_REPEATS_REGION"/>
    <property type="match status" value="1"/>
</dbReference>
<dbReference type="SMART" id="SM01026">
    <property type="entry name" value="Beach"/>
    <property type="match status" value="1"/>
</dbReference>
<feature type="compositionally biased region" description="Basic and acidic residues" evidence="5">
    <location>
        <begin position="1157"/>
        <end position="1174"/>
    </location>
</feature>
<dbReference type="FunFam" id="1.10.1540.10:FF:000003">
    <property type="entry name" value="WD repeat-containing protein 81 isoform X1"/>
    <property type="match status" value="1"/>
</dbReference>
<dbReference type="GO" id="GO:0035014">
    <property type="term" value="F:phosphatidylinositol 3-kinase regulator activity"/>
    <property type="evidence" value="ECO:0007669"/>
    <property type="project" value="TreeGrafter"/>
</dbReference>
<dbReference type="OrthoDB" id="29306at2759"/>
<dbReference type="GO" id="GO:0035973">
    <property type="term" value="P:aggrephagy"/>
    <property type="evidence" value="ECO:0007669"/>
    <property type="project" value="TreeGrafter"/>
</dbReference>
<dbReference type="VEuPathDB" id="VectorBase:BGLAX_030086"/>
<dbReference type="GO" id="GO:0005776">
    <property type="term" value="C:autophagosome"/>
    <property type="evidence" value="ECO:0007669"/>
    <property type="project" value="UniProtKB-SubCell"/>
</dbReference>
<dbReference type="Gene3D" id="1.10.1540.10">
    <property type="entry name" value="BEACH domain"/>
    <property type="match status" value="1"/>
</dbReference>
<evidence type="ECO:0000256" key="4">
    <source>
        <dbReference type="PROSITE-ProRule" id="PRU00221"/>
    </source>
</evidence>
<dbReference type="Pfam" id="PF02138">
    <property type="entry name" value="Beach"/>
    <property type="match status" value="1"/>
</dbReference>
<feature type="region of interest" description="Disordered" evidence="5">
    <location>
        <begin position="1145"/>
        <end position="1196"/>
    </location>
</feature>
<dbReference type="InterPro" id="IPR036322">
    <property type="entry name" value="WD40_repeat_dom_sf"/>
</dbReference>
<evidence type="ECO:0000313" key="8">
    <source>
        <dbReference type="Proteomes" id="UP000076420"/>
    </source>
</evidence>
<dbReference type="CDD" id="cd06071">
    <property type="entry name" value="Beach"/>
    <property type="match status" value="1"/>
</dbReference>
<evidence type="ECO:0000256" key="2">
    <source>
        <dbReference type="ARBA" id="ARBA00022574"/>
    </source>
</evidence>
<dbReference type="SUPFAM" id="SSF50978">
    <property type="entry name" value="WD40 repeat-like"/>
    <property type="match status" value="1"/>
</dbReference>
<keyword evidence="3" id="KW-0677">Repeat</keyword>
<dbReference type="InterPro" id="IPR036372">
    <property type="entry name" value="BEACH_dom_sf"/>
</dbReference>
<dbReference type="PROSITE" id="PS00678">
    <property type="entry name" value="WD_REPEATS_1"/>
    <property type="match status" value="1"/>
</dbReference>
<dbReference type="GO" id="GO:0005739">
    <property type="term" value="C:mitochondrion"/>
    <property type="evidence" value="ECO:0007669"/>
    <property type="project" value="TreeGrafter"/>
</dbReference>
<evidence type="ECO:0000259" key="6">
    <source>
        <dbReference type="PROSITE" id="PS50197"/>
    </source>
</evidence>
<feature type="repeat" description="WD" evidence="4">
    <location>
        <begin position="1758"/>
        <end position="1793"/>
    </location>
</feature>
<evidence type="ECO:0000313" key="7">
    <source>
        <dbReference type="EnsemblMetazoa" id="BGLB003253-PB"/>
    </source>
</evidence>
<feature type="compositionally biased region" description="Polar residues" evidence="5">
    <location>
        <begin position="1175"/>
        <end position="1187"/>
    </location>
</feature>
<dbReference type="InterPro" id="IPR019775">
    <property type="entry name" value="WD40_repeat_CS"/>
</dbReference>
<dbReference type="EnsemblMetazoa" id="BGLB003253-RB">
    <property type="protein sequence ID" value="BGLB003253-PB"/>
    <property type="gene ID" value="BGLB003253"/>
</dbReference>
<dbReference type="KEGG" id="bgt:106056969"/>
<dbReference type="Proteomes" id="UP000076420">
    <property type="component" value="Unassembled WGS sequence"/>
</dbReference>
<evidence type="ECO:0000256" key="5">
    <source>
        <dbReference type="SAM" id="MobiDB-lite"/>
    </source>
</evidence>
<dbReference type="Pfam" id="PF00400">
    <property type="entry name" value="WD40"/>
    <property type="match status" value="3"/>
</dbReference>
<dbReference type="PANTHER" id="PTHR44662">
    <property type="entry name" value="WD REPEAT-CONTAINING PROTEIN 81"/>
    <property type="match status" value="1"/>
</dbReference>
<name>A0A2C9JJ01_BIOGL</name>
<dbReference type="SUPFAM" id="SSF81837">
    <property type="entry name" value="BEACH domain"/>
    <property type="match status" value="1"/>
</dbReference>
<gene>
    <name evidence="7" type="primary">106056969</name>
</gene>
<feature type="repeat" description="WD" evidence="4">
    <location>
        <begin position="1936"/>
        <end position="1976"/>
    </location>
</feature>
<dbReference type="STRING" id="6526.A0A2C9JJ01"/>
<feature type="domain" description="BEACH" evidence="6">
    <location>
        <begin position="373"/>
        <end position="653"/>
    </location>
</feature>
<dbReference type="InterPro" id="IPR000409">
    <property type="entry name" value="BEACH_dom"/>
</dbReference>
<dbReference type="Gene3D" id="2.130.10.10">
    <property type="entry name" value="YVTN repeat-like/Quinoprotein amine dehydrogenase"/>
    <property type="match status" value="2"/>
</dbReference>
<comment type="subcellular location">
    <subcellularLocation>
        <location evidence="1">Cytoplasmic vesicle</location>
        <location evidence="1">Autophagosome</location>
    </subcellularLocation>
</comment>
<reference evidence="7" key="1">
    <citation type="submission" date="2020-05" db="UniProtKB">
        <authorList>
            <consortium name="EnsemblMetazoa"/>
        </authorList>
    </citation>
    <scope>IDENTIFICATION</scope>
    <source>
        <strain evidence="7">BB02</strain>
    </source>
</reference>
<protein>
    <recommendedName>
        <fullName evidence="6">BEACH domain-containing protein</fullName>
    </recommendedName>
</protein>
<keyword evidence="2 4" id="KW-0853">WD repeat</keyword>
<dbReference type="SMART" id="SM00320">
    <property type="entry name" value="WD40"/>
    <property type="match status" value="6"/>
</dbReference>
<dbReference type="VEuPathDB" id="VectorBase:BGLB003253"/>
<dbReference type="PANTHER" id="PTHR44662:SF1">
    <property type="entry name" value="WD REPEAT-CONTAINING PROTEIN 81"/>
    <property type="match status" value="1"/>
</dbReference>
<dbReference type="InterPro" id="IPR011009">
    <property type="entry name" value="Kinase-like_dom_sf"/>
</dbReference>
<evidence type="ECO:0000256" key="3">
    <source>
        <dbReference type="ARBA" id="ARBA00022737"/>
    </source>
</evidence>
<dbReference type="SUPFAM" id="SSF56112">
    <property type="entry name" value="Protein kinase-like (PK-like)"/>
    <property type="match status" value="1"/>
</dbReference>